<keyword evidence="2" id="KW-1185">Reference proteome</keyword>
<accession>A0A8X8AHF5</accession>
<evidence type="ECO:0000313" key="2">
    <source>
        <dbReference type="Proteomes" id="UP000886885"/>
    </source>
</evidence>
<gene>
    <name evidence="1" type="ORF">POTOM_008663</name>
</gene>
<sequence length="151" mass="17626">MVIERISFSKWLDLIVMLASLSNSDQSPSMAILHLARERRPDMFRDMMLRHQAFESICPCQLLIESNYKVWRTCLESYLIGEDLWEVVSGDDTAAPENVDSLDQWTQNNTKEDFVLKRSISHDLFEHVLRCKSASEIWQRLYNKKAASVRS</sequence>
<dbReference type="EMBL" id="JAAWWB010000003">
    <property type="protein sequence ID" value="KAG6787035.1"/>
    <property type="molecule type" value="Genomic_DNA"/>
</dbReference>
<dbReference type="OrthoDB" id="1626798at2759"/>
<reference evidence="1" key="1">
    <citation type="journal article" date="2020" name="bioRxiv">
        <title>Hybrid origin of Populus tomentosa Carr. identified through genome sequencing and phylogenomic analysis.</title>
        <authorList>
            <person name="An X."/>
            <person name="Gao K."/>
            <person name="Chen Z."/>
            <person name="Li J."/>
            <person name="Yang X."/>
            <person name="Yang X."/>
            <person name="Zhou J."/>
            <person name="Guo T."/>
            <person name="Zhao T."/>
            <person name="Huang S."/>
            <person name="Miao D."/>
            <person name="Khan W.U."/>
            <person name="Rao P."/>
            <person name="Ye M."/>
            <person name="Lei B."/>
            <person name="Liao W."/>
            <person name="Wang J."/>
            <person name="Ji L."/>
            <person name="Li Y."/>
            <person name="Guo B."/>
            <person name="Mustafa N.S."/>
            <person name="Li S."/>
            <person name="Yun Q."/>
            <person name="Keller S.R."/>
            <person name="Mao J."/>
            <person name="Zhang R."/>
            <person name="Strauss S.H."/>
        </authorList>
    </citation>
    <scope>NUCLEOTIDE SEQUENCE</scope>
    <source>
        <strain evidence="1">GM15</strain>
        <tissue evidence="1">Leaf</tissue>
    </source>
</reference>
<dbReference type="Pfam" id="PF14223">
    <property type="entry name" value="Retrotran_gag_2"/>
    <property type="match status" value="1"/>
</dbReference>
<comment type="caution">
    <text evidence="1">The sequence shown here is derived from an EMBL/GenBank/DDBJ whole genome shotgun (WGS) entry which is preliminary data.</text>
</comment>
<dbReference type="Proteomes" id="UP000886885">
    <property type="component" value="Chromosome 2A"/>
</dbReference>
<organism evidence="1 2">
    <name type="scientific">Populus tomentosa</name>
    <name type="common">Chinese white poplar</name>
    <dbReference type="NCBI Taxonomy" id="118781"/>
    <lineage>
        <taxon>Eukaryota</taxon>
        <taxon>Viridiplantae</taxon>
        <taxon>Streptophyta</taxon>
        <taxon>Embryophyta</taxon>
        <taxon>Tracheophyta</taxon>
        <taxon>Spermatophyta</taxon>
        <taxon>Magnoliopsida</taxon>
        <taxon>eudicotyledons</taxon>
        <taxon>Gunneridae</taxon>
        <taxon>Pentapetalae</taxon>
        <taxon>rosids</taxon>
        <taxon>fabids</taxon>
        <taxon>Malpighiales</taxon>
        <taxon>Salicaceae</taxon>
        <taxon>Saliceae</taxon>
        <taxon>Populus</taxon>
    </lineage>
</organism>
<protein>
    <recommendedName>
        <fullName evidence="3">DUF4219 domain-containing protein</fullName>
    </recommendedName>
</protein>
<dbReference type="AlphaFoldDB" id="A0A8X8AHF5"/>
<proteinExistence type="predicted"/>
<evidence type="ECO:0008006" key="3">
    <source>
        <dbReference type="Google" id="ProtNLM"/>
    </source>
</evidence>
<evidence type="ECO:0000313" key="1">
    <source>
        <dbReference type="EMBL" id="KAG6787035.1"/>
    </source>
</evidence>
<name>A0A8X8AHF5_POPTO</name>